<geneLocation type="plasmid" evidence="3 4">
    <name>pWSM1592_1</name>
</geneLocation>
<dbReference type="PANTHER" id="PTHR46268:SF15">
    <property type="entry name" value="UNIVERSAL STRESS PROTEIN HP_0031"/>
    <property type="match status" value="1"/>
</dbReference>
<name>A0ABY5XVJ9_RHISU</name>
<dbReference type="Pfam" id="PF00582">
    <property type="entry name" value="Usp"/>
    <property type="match status" value="1"/>
</dbReference>
<proteinExistence type="inferred from homology"/>
<dbReference type="InterPro" id="IPR006016">
    <property type="entry name" value="UspA"/>
</dbReference>
<dbReference type="RefSeq" id="WP_156915319.1">
    <property type="nucleotide sequence ID" value="NZ_CP104144.1"/>
</dbReference>
<evidence type="ECO:0000256" key="1">
    <source>
        <dbReference type="ARBA" id="ARBA00008791"/>
    </source>
</evidence>
<feature type="domain" description="UspA" evidence="2">
    <location>
        <begin position="177"/>
        <end position="300"/>
    </location>
</feature>
<accession>A0ABY5XVJ9</accession>
<evidence type="ECO:0000313" key="4">
    <source>
        <dbReference type="Proteomes" id="UP001060123"/>
    </source>
</evidence>
<keyword evidence="4" id="KW-1185">Reference proteome</keyword>
<dbReference type="EMBL" id="CP104144">
    <property type="protein sequence ID" value="UWU18650.1"/>
    <property type="molecule type" value="Genomic_DNA"/>
</dbReference>
<comment type="similarity">
    <text evidence="1">Belongs to the universal stress protein A family.</text>
</comment>
<dbReference type="InterPro" id="IPR006015">
    <property type="entry name" value="Universal_stress_UspA"/>
</dbReference>
<organism evidence="3 4">
    <name type="scientific">Rhizobium sullae</name>
    <name type="common">Rhizobium hedysari</name>
    <dbReference type="NCBI Taxonomy" id="50338"/>
    <lineage>
        <taxon>Bacteria</taxon>
        <taxon>Pseudomonadati</taxon>
        <taxon>Pseudomonadota</taxon>
        <taxon>Alphaproteobacteria</taxon>
        <taxon>Hyphomicrobiales</taxon>
        <taxon>Rhizobiaceae</taxon>
        <taxon>Rhizobium/Agrobacterium group</taxon>
        <taxon>Rhizobium</taxon>
    </lineage>
</organism>
<protein>
    <submittedName>
        <fullName evidence="3">Universal stress protein</fullName>
    </submittedName>
</protein>
<reference evidence="3" key="1">
    <citation type="submission" date="2022-09" db="EMBL/GenBank/DDBJ databases">
        <title>Australian commercial rhizobial inoculants.</title>
        <authorList>
            <person name="Kohlmeier M.G."/>
            <person name="O'Hara G.W."/>
            <person name="Colombi E."/>
            <person name="Ramsay J.P."/>
            <person name="Terpolilli J."/>
        </authorList>
    </citation>
    <scope>NUCLEOTIDE SEQUENCE</scope>
    <source>
        <strain evidence="3">WSM1592</strain>
        <plasmid evidence="3">pWSM1592_1</plasmid>
    </source>
</reference>
<keyword evidence="3" id="KW-0614">Plasmid</keyword>
<gene>
    <name evidence="3" type="ORF">N2599_25980</name>
</gene>
<sequence>MSFDQRQCRSRAAGLECWQEKRRRASMDVRSILLVIAPTASKIDVQNALTLAAVANDHLAVLVAAIADPPTVGDYPVGEIWLDKREQDLASVESEVVRCKEQCELAGLSFEVDSIYPERAWADAAIAAHALCFDLVLIGSSALRDPELKPRLIGGVLFDAGQPAMLLPDHPSTLCPRKVLLAWDGSVPAGRAVRAGHDILVAAEEVHVVLVDQPRSRFEGGDEPGAGMANYLARHGINVVVDRIASCGCPISDVLVRHAREIGADLIVMGAYGHSRLRERILGGVTRATIDQLKLPALMAH</sequence>
<dbReference type="PANTHER" id="PTHR46268">
    <property type="entry name" value="STRESS RESPONSE PROTEIN NHAX"/>
    <property type="match status" value="1"/>
</dbReference>
<dbReference type="SUPFAM" id="SSF52402">
    <property type="entry name" value="Adenine nucleotide alpha hydrolases-like"/>
    <property type="match status" value="1"/>
</dbReference>
<evidence type="ECO:0000259" key="2">
    <source>
        <dbReference type="Pfam" id="PF00582"/>
    </source>
</evidence>
<dbReference type="PRINTS" id="PR01438">
    <property type="entry name" value="UNVRSLSTRESS"/>
</dbReference>
<dbReference type="Proteomes" id="UP001060123">
    <property type="component" value="Plasmid pWSM1592_1"/>
</dbReference>
<dbReference type="CDD" id="cd00293">
    <property type="entry name" value="USP-like"/>
    <property type="match status" value="1"/>
</dbReference>
<evidence type="ECO:0000313" key="3">
    <source>
        <dbReference type="EMBL" id="UWU18650.1"/>
    </source>
</evidence>
<dbReference type="Gene3D" id="3.40.50.12370">
    <property type="match status" value="1"/>
</dbReference>